<name>A0A4S4KIZ5_9APHY</name>
<comment type="caution">
    <text evidence="1">The sequence shown here is derived from an EMBL/GenBank/DDBJ whole genome shotgun (WGS) entry which is preliminary data.</text>
</comment>
<accession>A0A4S4KIZ5</accession>
<evidence type="ECO:0000313" key="1">
    <source>
        <dbReference type="EMBL" id="THG97627.1"/>
    </source>
</evidence>
<proteinExistence type="predicted"/>
<dbReference type="EMBL" id="SGPJ01000157">
    <property type="protein sequence ID" value="THG97627.1"/>
    <property type="molecule type" value="Genomic_DNA"/>
</dbReference>
<reference evidence="1 2" key="1">
    <citation type="submission" date="2019-02" db="EMBL/GenBank/DDBJ databases">
        <title>Genome sequencing of the rare red list fungi Phlebia centrifuga.</title>
        <authorList>
            <person name="Buettner E."/>
            <person name="Kellner H."/>
        </authorList>
    </citation>
    <scope>NUCLEOTIDE SEQUENCE [LARGE SCALE GENOMIC DNA]</scope>
    <source>
        <strain evidence="1 2">DSM 108282</strain>
    </source>
</reference>
<protein>
    <submittedName>
        <fullName evidence="1">Uncharacterized protein</fullName>
    </submittedName>
</protein>
<dbReference type="AlphaFoldDB" id="A0A4S4KIZ5"/>
<gene>
    <name evidence="1" type="ORF">EW026_g4409</name>
</gene>
<keyword evidence="2" id="KW-1185">Reference proteome</keyword>
<organism evidence="1 2">
    <name type="scientific">Hermanssonia centrifuga</name>
    <dbReference type="NCBI Taxonomy" id="98765"/>
    <lineage>
        <taxon>Eukaryota</taxon>
        <taxon>Fungi</taxon>
        <taxon>Dikarya</taxon>
        <taxon>Basidiomycota</taxon>
        <taxon>Agaricomycotina</taxon>
        <taxon>Agaricomycetes</taxon>
        <taxon>Polyporales</taxon>
        <taxon>Meruliaceae</taxon>
        <taxon>Hermanssonia</taxon>
    </lineage>
</organism>
<sequence>MIVLSKAGVLDSAHPLATDVPLTAGSWPVTVPGVAAGDDCFIRRFWQC</sequence>
<dbReference type="Proteomes" id="UP000309038">
    <property type="component" value="Unassembled WGS sequence"/>
</dbReference>
<evidence type="ECO:0000313" key="2">
    <source>
        <dbReference type="Proteomes" id="UP000309038"/>
    </source>
</evidence>